<organism evidence="1">
    <name type="scientific">Spodoptera frugiperda</name>
    <name type="common">Fall armyworm</name>
    <dbReference type="NCBI Taxonomy" id="7108"/>
    <lineage>
        <taxon>Eukaryota</taxon>
        <taxon>Metazoa</taxon>
        <taxon>Ecdysozoa</taxon>
        <taxon>Arthropoda</taxon>
        <taxon>Hexapoda</taxon>
        <taxon>Insecta</taxon>
        <taxon>Pterygota</taxon>
        <taxon>Neoptera</taxon>
        <taxon>Endopterygota</taxon>
        <taxon>Lepidoptera</taxon>
        <taxon>Glossata</taxon>
        <taxon>Ditrysia</taxon>
        <taxon>Noctuoidea</taxon>
        <taxon>Noctuidae</taxon>
        <taxon>Amphipyrinae</taxon>
        <taxon>Spodoptera</taxon>
    </lineage>
</organism>
<sequence length="421" mass="48219">MNSVVKIKRESLLLLRLKRENVKSKKPVLPQQVLLVLGHVSENPLFVLKNNAYLVASIKIGRPKDEATDLAMEEIFTYIENSDDCQFTLNELKNVCKTTTLDTRTIKLRLKLKYGDQFIITEKLGALTFICLLDKHHGILNQAWYEKKNINKKEERLRVLDAAAAIIRDDIQTAVFDNSNYPPPSRMFENLNDGIPESLTHFVERVISKQKRSNSDHLKLICTNICHIIMTAVRPRSFKSRLQLGFAVLFHRKFGSKRLIQIFSSFGLCASYNDTLMYEAAAVFHRPPHILPPESGTLIQYVTMLINVNTLDGNNTLHIMGLIQIVTPKNSVLLEEPMARIKESLSAEDFTTKAHVPMQIYQNDGVVGYSKINVKDFVYETESVSLFKKSDAVWFYGKWKSPYLPGWNVTIILSIRLYFVH</sequence>
<proteinExistence type="predicted"/>
<dbReference type="AlphaFoldDB" id="A0A2H1W819"/>
<reference evidence="1" key="1">
    <citation type="submission" date="2016-07" db="EMBL/GenBank/DDBJ databases">
        <authorList>
            <person name="Bretaudeau A."/>
        </authorList>
    </citation>
    <scope>NUCLEOTIDE SEQUENCE</scope>
    <source>
        <strain evidence="1">Rice</strain>
        <tissue evidence="1">Whole body</tissue>
    </source>
</reference>
<gene>
    <name evidence="1" type="ORF">SFRICE_021683</name>
</gene>
<protein>
    <submittedName>
        <fullName evidence="1">SFRICE_021683</fullName>
    </submittedName>
</protein>
<dbReference type="EMBL" id="ODYU01006928">
    <property type="protein sequence ID" value="SOQ49210.1"/>
    <property type="molecule type" value="Genomic_DNA"/>
</dbReference>
<name>A0A2H1W819_SPOFR</name>
<accession>A0A2H1W819</accession>
<evidence type="ECO:0000313" key="1">
    <source>
        <dbReference type="EMBL" id="SOQ49210.1"/>
    </source>
</evidence>